<dbReference type="KEGG" id="gmw:113512852"/>
<dbReference type="GeneID" id="113512852"/>
<feature type="region of interest" description="Disordered" evidence="1">
    <location>
        <begin position="515"/>
        <end position="590"/>
    </location>
</feature>
<feature type="compositionally biased region" description="Low complexity" evidence="1">
    <location>
        <begin position="1082"/>
        <end position="1097"/>
    </location>
</feature>
<feature type="compositionally biased region" description="Low complexity" evidence="1">
    <location>
        <begin position="534"/>
        <end position="543"/>
    </location>
</feature>
<evidence type="ECO:0000313" key="3">
    <source>
        <dbReference type="RefSeq" id="XP_026752597.3"/>
    </source>
</evidence>
<feature type="compositionally biased region" description="Polar residues" evidence="1">
    <location>
        <begin position="774"/>
        <end position="785"/>
    </location>
</feature>
<organism evidence="2 3">
    <name type="scientific">Galleria mellonella</name>
    <name type="common">Greater wax moth</name>
    <dbReference type="NCBI Taxonomy" id="7137"/>
    <lineage>
        <taxon>Eukaryota</taxon>
        <taxon>Metazoa</taxon>
        <taxon>Ecdysozoa</taxon>
        <taxon>Arthropoda</taxon>
        <taxon>Hexapoda</taxon>
        <taxon>Insecta</taxon>
        <taxon>Pterygota</taxon>
        <taxon>Neoptera</taxon>
        <taxon>Endopterygota</taxon>
        <taxon>Lepidoptera</taxon>
        <taxon>Glossata</taxon>
        <taxon>Ditrysia</taxon>
        <taxon>Pyraloidea</taxon>
        <taxon>Pyralidae</taxon>
        <taxon>Galleriinae</taxon>
        <taxon>Galleria</taxon>
    </lineage>
</organism>
<name>A0A6J1WMA6_GALME</name>
<accession>A0A6J1WMA6</accession>
<feature type="compositionally biased region" description="Polar residues" evidence="1">
    <location>
        <begin position="794"/>
        <end position="815"/>
    </location>
</feature>
<feature type="compositionally biased region" description="Acidic residues" evidence="1">
    <location>
        <begin position="752"/>
        <end position="771"/>
    </location>
</feature>
<dbReference type="Proteomes" id="UP001652740">
    <property type="component" value="Unplaced"/>
</dbReference>
<dbReference type="RefSeq" id="XP_026752597.3">
    <property type="nucleotide sequence ID" value="XM_026896796.3"/>
</dbReference>
<proteinExistence type="predicted"/>
<feature type="compositionally biased region" description="Polar residues" evidence="1">
    <location>
        <begin position="841"/>
        <end position="866"/>
    </location>
</feature>
<feature type="compositionally biased region" description="Basic and acidic residues" evidence="1">
    <location>
        <begin position="580"/>
        <end position="590"/>
    </location>
</feature>
<dbReference type="AlphaFoldDB" id="A0A6J1WMA6"/>
<reference evidence="3" key="1">
    <citation type="submission" date="2025-08" db="UniProtKB">
        <authorList>
            <consortium name="RefSeq"/>
        </authorList>
    </citation>
    <scope>IDENTIFICATION</scope>
    <source>
        <tissue evidence="3">Whole larvae</tissue>
    </source>
</reference>
<dbReference type="InParanoid" id="A0A6J1WMA6"/>
<keyword evidence="2" id="KW-1185">Reference proteome</keyword>
<gene>
    <name evidence="3" type="primary">LOC113512852</name>
</gene>
<feature type="region of interest" description="Disordered" evidence="1">
    <location>
        <begin position="841"/>
        <end position="871"/>
    </location>
</feature>
<protein>
    <submittedName>
        <fullName evidence="3">Leucine-rich repeat-containing protein DDB_G0290503</fullName>
    </submittedName>
</protein>
<evidence type="ECO:0000313" key="2">
    <source>
        <dbReference type="Proteomes" id="UP001652740"/>
    </source>
</evidence>
<sequence length="1137" mass="128593">MNSTNKKQVKKYDRVMSRVNNQSRSTLKSSSVVTCHHIPTSARLGAKTSSTNFSSCVFSELPIVLNDYAPDTRTDEPVQKTYVVKPRKTIKSLDPAKSPHSSIRKTQELIREPCNIRSQNSAPSVLVQNCHRYNRNLDTHLRECLSSRSHSKLKKLKDEIEAYNKTEKMMKLRSRLYKRCGVVLDDAGQVAEDKAVQVEVPVPDKLSVESRSEHRNGVNGADARTSLSHQQMRTDVPRYPVDRYLVESSKNFEMVNIINDDIWNPEPALKPEDEIILRRLHEMLQTTADDLKILSNELSKQHEPKVQIKTQPTPLDEEFNEKVHIEEIVDAKFHGYKVTEKSSSPVYGLKKEMVDGIKLLANELQKTKVNAGIQVNPMTTILKKTQSRKLGMSSTNVIQIDEKNQVDCKETSLNNIKINNSPAVAYCEYSYEYTKPKTNTTPHKILKVQEMPGINIRSELREQKVLQLDILPDSKAEKDVTVNKNNVVFIVTQHKSESIPQQKLTSVKKQDTPLTYATEKQRIRKVSKMSTCESSGSNNSVSSDAQYNIKNQKEFKIRSSPKTSSRSDNRKLPKCLISRKQQEKRSQQNLDEWKRKLESVYGHSSNLKKTVKLPKSKITKATCSRTGTTTKHSQILNNNMEYIPYSQLTLGGVRVSDIEKELSDIPNKNDMPISPILDRILRSRENSFYKDSPRKHQQKDYNILSTSDENLFKEVIDIEKTIGDTLSNNARKTQPNSPNISSESNKQKDDSYADDFEDEKSDQEGDFEEDENANKSQLLNDSNKSSSDRDLENSSKAIDTPASDNDNPNATYTKTSNLSFKNKVDIFEFVHLVDTQDIATQSATSHKISLKETQTSPRNETSNIQPIRNDLWPTLDPKGELEKMLILEKGFIKQLIIDEYGDLFEKNITKPSTFKDITIEDTQKNSVALQKNTQTSPVHVKSIMTSPTKMKTRTTSPFSLSLPIDRQTSPMIFITNEEELKIEIGNEEDLGISINLSSPRFSLRLPQNSRDVLSNLEDSNQIVSKQYQVEDNLQKEPKMFKKFATCTSTSSIDADNSSSEISSLGEIKLKLKRKSKKNRVPSTSDTSSSSIVSKYSSDLQSTGILPLKSEGEVSVDQVTKKNLLKRNGSIGETSAGG</sequence>
<feature type="region of interest" description="Disordered" evidence="1">
    <location>
        <begin position="1074"/>
        <end position="1099"/>
    </location>
</feature>
<evidence type="ECO:0000256" key="1">
    <source>
        <dbReference type="SAM" id="MobiDB-lite"/>
    </source>
</evidence>
<feature type="region of interest" description="Disordered" evidence="1">
    <location>
        <begin position="726"/>
        <end position="815"/>
    </location>
</feature>
<feature type="compositionally biased region" description="Polar residues" evidence="1">
    <location>
        <begin position="726"/>
        <end position="744"/>
    </location>
</feature>